<keyword evidence="3" id="KW-1185">Reference proteome</keyword>
<accession>A0A4U1B709</accession>
<dbReference type="Proteomes" id="UP000307999">
    <property type="component" value="Unassembled WGS sequence"/>
</dbReference>
<keyword evidence="1" id="KW-0732">Signal</keyword>
<protein>
    <submittedName>
        <fullName evidence="2">DUF2845 domain-containing protein</fullName>
    </submittedName>
</protein>
<dbReference type="InterPro" id="IPR021268">
    <property type="entry name" value="DUF2845"/>
</dbReference>
<dbReference type="Pfam" id="PF11006">
    <property type="entry name" value="DUF2845"/>
    <property type="match status" value="1"/>
</dbReference>
<gene>
    <name evidence="2" type="ORF">E8M12_07220</name>
</gene>
<proteinExistence type="predicted"/>
<evidence type="ECO:0000313" key="2">
    <source>
        <dbReference type="EMBL" id="TKB45715.1"/>
    </source>
</evidence>
<dbReference type="AlphaFoldDB" id="A0A4U1B709"/>
<feature type="signal peptide" evidence="1">
    <location>
        <begin position="1"/>
        <end position="26"/>
    </location>
</feature>
<evidence type="ECO:0000313" key="3">
    <source>
        <dbReference type="Proteomes" id="UP000307999"/>
    </source>
</evidence>
<organism evidence="2 3">
    <name type="scientific">Thalassotalea mangrovi</name>
    <dbReference type="NCBI Taxonomy" id="2572245"/>
    <lineage>
        <taxon>Bacteria</taxon>
        <taxon>Pseudomonadati</taxon>
        <taxon>Pseudomonadota</taxon>
        <taxon>Gammaproteobacteria</taxon>
        <taxon>Alteromonadales</taxon>
        <taxon>Colwelliaceae</taxon>
        <taxon>Thalassotalea</taxon>
    </lineage>
</organism>
<feature type="chain" id="PRO_5020999771" evidence="1">
    <location>
        <begin position="27"/>
        <end position="101"/>
    </location>
</feature>
<comment type="caution">
    <text evidence="2">The sequence shown here is derived from an EMBL/GenBank/DDBJ whole genome shotgun (WGS) entry which is preliminary data.</text>
</comment>
<evidence type="ECO:0000256" key="1">
    <source>
        <dbReference type="SAM" id="SignalP"/>
    </source>
</evidence>
<dbReference type="OrthoDB" id="6401417at2"/>
<name>A0A4U1B709_9GAMM</name>
<dbReference type="EMBL" id="SWDB01000014">
    <property type="protein sequence ID" value="TKB45715.1"/>
    <property type="molecule type" value="Genomic_DNA"/>
</dbReference>
<reference evidence="2 3" key="1">
    <citation type="submission" date="2019-04" db="EMBL/GenBank/DDBJ databases">
        <title>Thalassotalea guangxiensis sp. nov., isolated from sediment of the coastal wetland.</title>
        <authorList>
            <person name="Zheng S."/>
            <person name="Zhang D."/>
        </authorList>
    </citation>
    <scope>NUCLEOTIDE SEQUENCE [LARGE SCALE GENOMIC DNA]</scope>
    <source>
        <strain evidence="2 3">ZS-4</strain>
    </source>
</reference>
<dbReference type="RefSeq" id="WP_136735422.1">
    <property type="nucleotide sequence ID" value="NZ_SWDB01000014.1"/>
</dbReference>
<sequence>MLRTKKSILTAIFLGLIMAATTLVHAAEIKAVRCSGGVAKLAMDKFDVIERCGTPMAQEIISAEIERRVERLVYRFSIDKSEPLTIFTFEAGKLTLIEKNP</sequence>